<dbReference type="InterPro" id="IPR017167">
    <property type="entry name" value="UCP037291_glutaredoxin-rel"/>
</dbReference>
<dbReference type="SUPFAM" id="SSF52833">
    <property type="entry name" value="Thioredoxin-like"/>
    <property type="match status" value="1"/>
</dbReference>
<protein>
    <submittedName>
        <fullName evidence="1">Glutaredoxin-related protein</fullName>
    </submittedName>
</protein>
<dbReference type="PIRSF" id="PIRSF037291">
    <property type="entry name" value="UCP037291_gluthr"/>
    <property type="match status" value="1"/>
</dbReference>
<proteinExistence type="predicted"/>
<accession>A0A3S5DJ87</accession>
<name>A0A3S5DJ87_AVIVO</name>
<sequence>MMDKPVLFFAETCPDTAPFVARLQELGVQYEPVEIQSSLGNLKRFLALRDSRAEFEAVKARGAIGVPALLLDNDNVVLDVEGLVEVFAK</sequence>
<evidence type="ECO:0000313" key="2">
    <source>
        <dbReference type="Proteomes" id="UP000268198"/>
    </source>
</evidence>
<dbReference type="Proteomes" id="UP000268198">
    <property type="component" value="Chromosome"/>
</dbReference>
<reference evidence="1 2" key="1">
    <citation type="submission" date="2018-12" db="EMBL/GenBank/DDBJ databases">
        <authorList>
            <consortium name="Pathogen Informatics"/>
        </authorList>
    </citation>
    <scope>NUCLEOTIDE SEQUENCE [LARGE SCALE GENOMIC DNA]</scope>
    <source>
        <strain evidence="1 2">NCTC3438</strain>
    </source>
</reference>
<keyword evidence="2" id="KW-1185">Reference proteome</keyword>
<gene>
    <name evidence="1" type="ORF">NCTC3438_00824</name>
</gene>
<dbReference type="InterPro" id="IPR036249">
    <property type="entry name" value="Thioredoxin-like_sf"/>
</dbReference>
<evidence type="ECO:0000313" key="1">
    <source>
        <dbReference type="EMBL" id="VEB23121.1"/>
    </source>
</evidence>
<dbReference type="KEGG" id="avt:NCTC3438_00824"/>
<dbReference type="AlphaFoldDB" id="A0A3S5DJ87"/>
<dbReference type="EMBL" id="LR134167">
    <property type="protein sequence ID" value="VEB23121.1"/>
    <property type="molecule type" value="Genomic_DNA"/>
</dbReference>
<organism evidence="1 2">
    <name type="scientific">Avibacterium volantium</name>
    <name type="common">Pasteurella volantium</name>
    <dbReference type="NCBI Taxonomy" id="762"/>
    <lineage>
        <taxon>Bacteria</taxon>
        <taxon>Pseudomonadati</taxon>
        <taxon>Pseudomonadota</taxon>
        <taxon>Gammaproteobacteria</taxon>
        <taxon>Pasteurellales</taxon>
        <taxon>Pasteurellaceae</taxon>
        <taxon>Avibacterium</taxon>
    </lineage>
</organism>
<dbReference type="PROSITE" id="PS51354">
    <property type="entry name" value="GLUTAREDOXIN_2"/>
    <property type="match status" value="1"/>
</dbReference>